<dbReference type="SUPFAM" id="SSF57903">
    <property type="entry name" value="FYVE/PHD zinc finger"/>
    <property type="match status" value="1"/>
</dbReference>
<evidence type="ECO:0008006" key="4">
    <source>
        <dbReference type="Google" id="ProtNLM"/>
    </source>
</evidence>
<dbReference type="OrthoDB" id="5411773at2759"/>
<name>A0A9P4WTD2_9PLEO</name>
<feature type="compositionally biased region" description="Acidic residues" evidence="1">
    <location>
        <begin position="421"/>
        <end position="436"/>
    </location>
</feature>
<reference evidence="2" key="1">
    <citation type="submission" date="2019-04" db="EMBL/GenBank/DDBJ databases">
        <title>Sequencing of skin fungus with MAO and IRED activity.</title>
        <authorList>
            <person name="Marsaioli A.J."/>
            <person name="Bonatto J.M.C."/>
            <person name="Reis Junior O."/>
        </authorList>
    </citation>
    <scope>NUCLEOTIDE SEQUENCE</scope>
    <source>
        <strain evidence="2">28M1</strain>
    </source>
</reference>
<gene>
    <name evidence="2" type="ORF">E8E12_003278</name>
</gene>
<keyword evidence="3" id="KW-1185">Reference proteome</keyword>
<feature type="region of interest" description="Disordered" evidence="1">
    <location>
        <begin position="1"/>
        <end position="20"/>
    </location>
</feature>
<accession>A0A9P4WTD2</accession>
<evidence type="ECO:0000256" key="1">
    <source>
        <dbReference type="SAM" id="MobiDB-lite"/>
    </source>
</evidence>
<dbReference type="Proteomes" id="UP000758155">
    <property type="component" value="Unassembled WGS sequence"/>
</dbReference>
<feature type="region of interest" description="Disordered" evidence="1">
    <location>
        <begin position="26"/>
        <end position="140"/>
    </location>
</feature>
<dbReference type="InterPro" id="IPR013083">
    <property type="entry name" value="Znf_RING/FYVE/PHD"/>
</dbReference>
<protein>
    <recommendedName>
        <fullName evidence="4">Zinc finger PHD-type domain-containing protein</fullName>
    </recommendedName>
</protein>
<proteinExistence type="predicted"/>
<feature type="region of interest" description="Disordered" evidence="1">
    <location>
        <begin position="168"/>
        <end position="198"/>
    </location>
</feature>
<feature type="compositionally biased region" description="Polar residues" evidence="1">
    <location>
        <begin position="67"/>
        <end position="79"/>
    </location>
</feature>
<dbReference type="EMBL" id="SWKV01000022">
    <property type="protein sequence ID" value="KAF3041076.1"/>
    <property type="molecule type" value="Genomic_DNA"/>
</dbReference>
<feature type="compositionally biased region" description="Basic and acidic residues" evidence="1">
    <location>
        <begin position="57"/>
        <end position="66"/>
    </location>
</feature>
<dbReference type="InterPro" id="IPR011011">
    <property type="entry name" value="Znf_FYVE_PHD"/>
</dbReference>
<dbReference type="AlphaFoldDB" id="A0A9P4WTD2"/>
<comment type="caution">
    <text evidence="2">The sequence shown here is derived from an EMBL/GenBank/DDBJ whole genome shotgun (WGS) entry which is preliminary data.</text>
</comment>
<sequence length="436" mass="49706">MDELNEPLDKGLPQLDGACDVHDKLQMDRRDAQDNNAIRISSDSDEPTESLTSGNAEGHENTDEPTTKSTPASEATDLTTPPRKKGGKFGQELDTNAKAPLVQSRRSPRKHRTEIPMPQSILPAPTNETKKRKKADVREQTFKQKRACKTFTKYSTPRIGMDMLRKEIVPQKPVPSRPRPGLSSPDRPLRSIRPAPPVRGSSPLKLTVHFAKRLADEELPDSIAEEEWEVFQSTHPTLRSKICFCNQAACHGKFKKGEDPQIAQCVKQDCLFRWFHYVCLDLSEKGKARWGKVLCSVCHVEQKLVERDRNNGWKVEKMINLQPMWTKEDIEEQLPGLRGVIPRANPYGLDLEVQLWPCFERQIREKGTLGGLVRPGYPQSHPEMLEEAYLHAGAYRELLAKRAEEDQDVEWEEEAHREGEENYDEGVYDEEIDEAL</sequence>
<organism evidence="2 3">
    <name type="scientific">Didymella heteroderae</name>
    <dbReference type="NCBI Taxonomy" id="1769908"/>
    <lineage>
        <taxon>Eukaryota</taxon>
        <taxon>Fungi</taxon>
        <taxon>Dikarya</taxon>
        <taxon>Ascomycota</taxon>
        <taxon>Pezizomycotina</taxon>
        <taxon>Dothideomycetes</taxon>
        <taxon>Pleosporomycetidae</taxon>
        <taxon>Pleosporales</taxon>
        <taxon>Pleosporineae</taxon>
        <taxon>Didymellaceae</taxon>
        <taxon>Didymella</taxon>
    </lineage>
</organism>
<evidence type="ECO:0000313" key="2">
    <source>
        <dbReference type="EMBL" id="KAF3041076.1"/>
    </source>
</evidence>
<dbReference type="Gene3D" id="3.30.40.10">
    <property type="entry name" value="Zinc/RING finger domain, C3HC4 (zinc finger)"/>
    <property type="match status" value="1"/>
</dbReference>
<feature type="region of interest" description="Disordered" evidence="1">
    <location>
        <begin position="405"/>
        <end position="436"/>
    </location>
</feature>
<evidence type="ECO:0000313" key="3">
    <source>
        <dbReference type="Proteomes" id="UP000758155"/>
    </source>
</evidence>